<dbReference type="Proteomes" id="UP001162131">
    <property type="component" value="Unassembled WGS sequence"/>
</dbReference>
<keyword evidence="4" id="KW-1185">Reference proteome</keyword>
<evidence type="ECO:0000313" key="4">
    <source>
        <dbReference type="Proteomes" id="UP001162131"/>
    </source>
</evidence>
<feature type="region of interest" description="Disordered" evidence="2">
    <location>
        <begin position="38"/>
        <end position="107"/>
    </location>
</feature>
<dbReference type="EMBL" id="CAJZBQ010000010">
    <property type="protein sequence ID" value="CAG9313330.1"/>
    <property type="molecule type" value="Genomic_DNA"/>
</dbReference>
<feature type="compositionally biased region" description="Basic and acidic residues" evidence="2">
    <location>
        <begin position="295"/>
        <end position="308"/>
    </location>
</feature>
<feature type="region of interest" description="Disordered" evidence="2">
    <location>
        <begin position="276"/>
        <end position="308"/>
    </location>
</feature>
<feature type="compositionally biased region" description="Basic residues" evidence="2">
    <location>
        <begin position="548"/>
        <end position="558"/>
    </location>
</feature>
<feature type="compositionally biased region" description="Polar residues" evidence="2">
    <location>
        <begin position="276"/>
        <end position="289"/>
    </location>
</feature>
<name>A0AAU9IV05_9CILI</name>
<evidence type="ECO:0000256" key="1">
    <source>
        <dbReference type="SAM" id="Coils"/>
    </source>
</evidence>
<protein>
    <submittedName>
        <fullName evidence="3">Uncharacterized protein</fullName>
    </submittedName>
</protein>
<keyword evidence="1" id="KW-0175">Coiled coil</keyword>
<evidence type="ECO:0000313" key="3">
    <source>
        <dbReference type="EMBL" id="CAG9313330.1"/>
    </source>
</evidence>
<feature type="region of interest" description="Disordered" evidence="2">
    <location>
        <begin position="530"/>
        <end position="558"/>
    </location>
</feature>
<accession>A0AAU9IV05</accession>
<proteinExistence type="predicted"/>
<gene>
    <name evidence="3" type="ORF">BSTOLATCC_MIC8603</name>
</gene>
<organism evidence="3 4">
    <name type="scientific">Blepharisma stoltei</name>
    <dbReference type="NCBI Taxonomy" id="1481888"/>
    <lineage>
        <taxon>Eukaryota</taxon>
        <taxon>Sar</taxon>
        <taxon>Alveolata</taxon>
        <taxon>Ciliophora</taxon>
        <taxon>Postciliodesmatophora</taxon>
        <taxon>Heterotrichea</taxon>
        <taxon>Heterotrichida</taxon>
        <taxon>Blepharismidae</taxon>
        <taxon>Blepharisma</taxon>
    </lineage>
</organism>
<dbReference type="AlphaFoldDB" id="A0AAU9IV05"/>
<sequence length="558" mass="64605">MDPKTLGDQHSQSPEKSAPFTNLYADFYSLENPFSIFKTSGGANPNLSPQLQSKTQNSSPNLRMAGLQKSAPNSLRKVIPPPPGFEWAQDTEFSDKSSQSDQKCDSPTLKLIQHEDSYQSMEELVNELKICKSKLSRAEKEVEKYKSSYYTLLQLQDSSNESRVDKLFQYFKVDENLSECKTCKETHEENLALHERIAKFSIENNKVLTSFHDLFTQFQAVQNENRELLEKFRMAMEGKQVTFNCTVDRCCSLAKEYRDQLFMKQRETEELRAVLNTNGNKHASRSNSTEEGDPEKETRQWQRKDRSNSNKQVTILECQECLNKQLRIAEKDSIIKELQESLSPSPIHSRSLDSYASNKNFQVLKERFRQKLSFIRNLLGEPRQIVLPGQKALISLIEKRESLERWWSKRAELSQESEWIKEGQQLISQTCVFAKEALELKPTIKGRPGREMRMSVHKQVIEIEQALNDLTSLTSEVQEIKRMFLELPYLLKPMFDLMKEYEQQSSGIELSPDLKLESVISELKLLQESLGDQQSQMENNEQFAPVRRTSKRHRTNAS</sequence>
<feature type="compositionally biased region" description="Polar residues" evidence="2">
    <location>
        <begin position="530"/>
        <end position="542"/>
    </location>
</feature>
<feature type="compositionally biased region" description="Polar residues" evidence="2">
    <location>
        <begin position="38"/>
        <end position="61"/>
    </location>
</feature>
<feature type="coiled-coil region" evidence="1">
    <location>
        <begin position="121"/>
        <end position="148"/>
    </location>
</feature>
<reference evidence="3" key="1">
    <citation type="submission" date="2021-09" db="EMBL/GenBank/DDBJ databases">
        <authorList>
            <consortium name="AG Swart"/>
            <person name="Singh M."/>
            <person name="Singh A."/>
            <person name="Seah K."/>
            <person name="Emmerich C."/>
        </authorList>
    </citation>
    <scope>NUCLEOTIDE SEQUENCE</scope>
    <source>
        <strain evidence="3">ATCC30299</strain>
    </source>
</reference>
<evidence type="ECO:0000256" key="2">
    <source>
        <dbReference type="SAM" id="MobiDB-lite"/>
    </source>
</evidence>
<comment type="caution">
    <text evidence="3">The sequence shown here is derived from an EMBL/GenBank/DDBJ whole genome shotgun (WGS) entry which is preliminary data.</text>
</comment>